<comment type="caution">
    <text evidence="1">The sequence shown here is derived from an EMBL/GenBank/DDBJ whole genome shotgun (WGS) entry which is preliminary data.</text>
</comment>
<organism evidence="1 2">
    <name type="scientific">Dendrobium thyrsiflorum</name>
    <name type="common">Pinecone-like raceme dendrobium</name>
    <name type="synonym">Orchid</name>
    <dbReference type="NCBI Taxonomy" id="117978"/>
    <lineage>
        <taxon>Eukaryota</taxon>
        <taxon>Viridiplantae</taxon>
        <taxon>Streptophyta</taxon>
        <taxon>Embryophyta</taxon>
        <taxon>Tracheophyta</taxon>
        <taxon>Spermatophyta</taxon>
        <taxon>Magnoliopsida</taxon>
        <taxon>Liliopsida</taxon>
        <taxon>Asparagales</taxon>
        <taxon>Orchidaceae</taxon>
        <taxon>Epidendroideae</taxon>
        <taxon>Malaxideae</taxon>
        <taxon>Dendrobiinae</taxon>
        <taxon>Dendrobium</taxon>
    </lineage>
</organism>
<gene>
    <name evidence="1" type="ORF">M5K25_012591</name>
</gene>
<dbReference type="AlphaFoldDB" id="A0ABD0UYB4"/>
<name>A0ABD0UYB4_DENTH</name>
<protein>
    <submittedName>
        <fullName evidence="1">Uncharacterized protein</fullName>
    </submittedName>
</protein>
<evidence type="ECO:0000313" key="2">
    <source>
        <dbReference type="Proteomes" id="UP001552299"/>
    </source>
</evidence>
<dbReference type="EMBL" id="JANQDX010000010">
    <property type="protein sequence ID" value="KAL0917525.1"/>
    <property type="molecule type" value="Genomic_DNA"/>
</dbReference>
<sequence length="95" mass="10825">MGMKLPRNEDFYVKKLKWIKLGAIKVQRAPVITVYLRCHLTAKPPVRGHVPCSCWQETLVKEQGDVKLVEGFRTGSVKGSCVEKRREHSSVKVSF</sequence>
<evidence type="ECO:0000313" key="1">
    <source>
        <dbReference type="EMBL" id="KAL0917525.1"/>
    </source>
</evidence>
<dbReference type="Proteomes" id="UP001552299">
    <property type="component" value="Unassembled WGS sequence"/>
</dbReference>
<accession>A0ABD0UYB4</accession>
<reference evidence="1 2" key="1">
    <citation type="journal article" date="2024" name="Plant Biotechnol. J.">
        <title>Dendrobium thyrsiflorum genome and its molecular insights into genes involved in important horticultural traits.</title>
        <authorList>
            <person name="Chen B."/>
            <person name="Wang J.Y."/>
            <person name="Zheng P.J."/>
            <person name="Li K.L."/>
            <person name="Liang Y.M."/>
            <person name="Chen X.F."/>
            <person name="Zhang C."/>
            <person name="Zhao X."/>
            <person name="He X."/>
            <person name="Zhang G.Q."/>
            <person name="Liu Z.J."/>
            <person name="Xu Q."/>
        </authorList>
    </citation>
    <scope>NUCLEOTIDE SEQUENCE [LARGE SCALE GENOMIC DNA]</scope>
    <source>
        <strain evidence="1">GZMU011</strain>
    </source>
</reference>
<keyword evidence="2" id="KW-1185">Reference proteome</keyword>
<proteinExistence type="predicted"/>